<dbReference type="AlphaFoldDB" id="A0A427B3T4"/>
<proteinExistence type="predicted"/>
<evidence type="ECO:0008006" key="4">
    <source>
        <dbReference type="Google" id="ProtNLM"/>
    </source>
</evidence>
<accession>A0A427B3T4</accession>
<feature type="region of interest" description="Disordered" evidence="1">
    <location>
        <begin position="160"/>
        <end position="191"/>
    </location>
</feature>
<protein>
    <recommendedName>
        <fullName evidence="4">BHLH domain-containing protein</fullName>
    </recommendedName>
</protein>
<evidence type="ECO:0000313" key="2">
    <source>
        <dbReference type="EMBL" id="RRT83132.1"/>
    </source>
</evidence>
<gene>
    <name evidence="2" type="ORF">B296_00004364</name>
</gene>
<reference evidence="2 3" key="1">
    <citation type="journal article" date="2014" name="Agronomy (Basel)">
        <title>A Draft Genome Sequence for Ensete ventricosum, the Drought-Tolerant Tree Against Hunger.</title>
        <authorList>
            <person name="Harrison J."/>
            <person name="Moore K.A."/>
            <person name="Paszkiewicz K."/>
            <person name="Jones T."/>
            <person name="Grant M."/>
            <person name="Ambacheew D."/>
            <person name="Muzemil S."/>
            <person name="Studholme D.J."/>
        </authorList>
    </citation>
    <scope>NUCLEOTIDE SEQUENCE [LARGE SCALE GENOMIC DNA]</scope>
</reference>
<evidence type="ECO:0000256" key="1">
    <source>
        <dbReference type="SAM" id="MobiDB-lite"/>
    </source>
</evidence>
<name>A0A427B3T4_ENSVE</name>
<dbReference type="Proteomes" id="UP000287651">
    <property type="component" value="Unassembled WGS sequence"/>
</dbReference>
<comment type="caution">
    <text evidence="2">The sequence shown here is derived from an EMBL/GenBank/DDBJ whole genome shotgun (WGS) entry which is preliminary data.</text>
</comment>
<dbReference type="EMBL" id="AMZH03000556">
    <property type="protein sequence ID" value="RRT83132.1"/>
    <property type="molecule type" value="Genomic_DNA"/>
</dbReference>
<evidence type="ECO:0000313" key="3">
    <source>
        <dbReference type="Proteomes" id="UP000287651"/>
    </source>
</evidence>
<organism evidence="2 3">
    <name type="scientific">Ensete ventricosum</name>
    <name type="common">Abyssinian banana</name>
    <name type="synonym">Musa ensete</name>
    <dbReference type="NCBI Taxonomy" id="4639"/>
    <lineage>
        <taxon>Eukaryota</taxon>
        <taxon>Viridiplantae</taxon>
        <taxon>Streptophyta</taxon>
        <taxon>Embryophyta</taxon>
        <taxon>Tracheophyta</taxon>
        <taxon>Spermatophyta</taxon>
        <taxon>Magnoliopsida</taxon>
        <taxon>Liliopsida</taxon>
        <taxon>Zingiberales</taxon>
        <taxon>Musaceae</taxon>
        <taxon>Ensete</taxon>
    </lineage>
</organism>
<sequence>MTMNGAGLERVRETLARLGGKGPRVRLERSAAKVVELRSGGDVSARVDRWFLQEGTGGNPVPEIFTMPVAYHAIGLRRDFRDSRGVQKRNSRVNISHFINLSTLLIGVQEKKDKIGERVSKLQQLVSPFGKVPPLAPPSSLLMLQQQSLLGDKAVSMAGAERSLSADDSDEGDGGELTLPSITPPSIKGSIRTGDNNSLPWHSFMLMHIFCDVI</sequence>